<dbReference type="Proteomes" id="UP000743370">
    <property type="component" value="Unassembled WGS sequence"/>
</dbReference>
<dbReference type="GO" id="GO:0009534">
    <property type="term" value="C:chloroplast thylakoid"/>
    <property type="evidence" value="ECO:0007669"/>
    <property type="project" value="TreeGrafter"/>
</dbReference>
<dbReference type="EMBL" id="JABFOF010000007">
    <property type="protein sequence ID" value="KAG2391622.1"/>
    <property type="molecule type" value="Genomic_DNA"/>
</dbReference>
<dbReference type="CDD" id="cd06849">
    <property type="entry name" value="lipoyl_domain"/>
    <property type="match status" value="1"/>
</dbReference>
<dbReference type="Gene3D" id="2.40.50.100">
    <property type="match status" value="1"/>
</dbReference>
<dbReference type="GO" id="GO:0045254">
    <property type="term" value="C:pyruvate dehydrogenase complex"/>
    <property type="evidence" value="ECO:0007669"/>
    <property type="project" value="InterPro"/>
</dbReference>
<dbReference type="InterPro" id="IPR045257">
    <property type="entry name" value="E2/Pdx1"/>
</dbReference>
<comment type="caution">
    <text evidence="3">The sequence shown here is derived from an EMBL/GenBank/DDBJ whole genome shotgun (WGS) entry which is preliminary data.</text>
</comment>
<accession>A0A8T0K5W5</accession>
<evidence type="ECO:0000313" key="4">
    <source>
        <dbReference type="Proteomes" id="UP000743370"/>
    </source>
</evidence>
<gene>
    <name evidence="3" type="ORF">HKW66_Vig0126170</name>
</gene>
<dbReference type="InterPro" id="IPR011053">
    <property type="entry name" value="Single_hybrid_motif"/>
</dbReference>
<dbReference type="SUPFAM" id="SSF51230">
    <property type="entry name" value="Single hybrid motif"/>
    <property type="match status" value="1"/>
</dbReference>
<dbReference type="PANTHER" id="PTHR23151">
    <property type="entry name" value="DIHYDROLIPOAMIDE ACETYL/SUCCINYL-TRANSFERASE-RELATED"/>
    <property type="match status" value="1"/>
</dbReference>
<organism evidence="3 4">
    <name type="scientific">Phaseolus angularis</name>
    <name type="common">Azuki bean</name>
    <name type="synonym">Vigna angularis</name>
    <dbReference type="NCBI Taxonomy" id="3914"/>
    <lineage>
        <taxon>Eukaryota</taxon>
        <taxon>Viridiplantae</taxon>
        <taxon>Streptophyta</taxon>
        <taxon>Embryophyta</taxon>
        <taxon>Tracheophyta</taxon>
        <taxon>Spermatophyta</taxon>
        <taxon>Magnoliopsida</taxon>
        <taxon>eudicotyledons</taxon>
        <taxon>Gunneridae</taxon>
        <taxon>Pentapetalae</taxon>
        <taxon>rosids</taxon>
        <taxon>fabids</taxon>
        <taxon>Fabales</taxon>
        <taxon>Fabaceae</taxon>
        <taxon>Papilionoideae</taxon>
        <taxon>50 kb inversion clade</taxon>
        <taxon>NPAAA clade</taxon>
        <taxon>indigoferoid/millettioid clade</taxon>
        <taxon>Phaseoleae</taxon>
        <taxon>Vigna</taxon>
    </lineage>
</organism>
<dbReference type="InterPro" id="IPR000089">
    <property type="entry name" value="Biotin_lipoyl"/>
</dbReference>
<dbReference type="GO" id="GO:0004742">
    <property type="term" value="F:dihydrolipoyllysine-residue acetyltransferase activity"/>
    <property type="evidence" value="ECO:0007669"/>
    <property type="project" value="TreeGrafter"/>
</dbReference>
<feature type="region of interest" description="Disordered" evidence="1">
    <location>
        <begin position="199"/>
        <end position="218"/>
    </location>
</feature>
<evidence type="ECO:0000313" key="3">
    <source>
        <dbReference type="EMBL" id="KAG2391622.1"/>
    </source>
</evidence>
<evidence type="ECO:0000256" key="1">
    <source>
        <dbReference type="SAM" id="MobiDB-lite"/>
    </source>
</evidence>
<dbReference type="GO" id="GO:0006086">
    <property type="term" value="P:pyruvate decarboxylation to acetyl-CoA"/>
    <property type="evidence" value="ECO:0007669"/>
    <property type="project" value="InterPro"/>
</dbReference>
<dbReference type="Pfam" id="PF00364">
    <property type="entry name" value="Biotin_lipoyl"/>
    <property type="match status" value="1"/>
</dbReference>
<proteinExistence type="predicted"/>
<sequence length="245" mass="26292">MEDDFTNCAAHGSMKKTNLVVLEKMMALKLCATAIRMEFEIKVACNIIDGEDLVGRDLGEIATLMVVAMEVARDGCHGSLQERLHGGMLTLDDLCGGDSGTLTPSPSLTAFPRRRFSVQAKIRKIFIPALSFTRIVGKIVSWIKYEGDKLSKGESVVVPESDKADMDVETFYDDILAAIVIADGKIASVAAATLSVVAPKTTPSPPPPAKSVSDGPRKTVAMPQANKVAKQQKVNIATEYLLLLA</sequence>
<reference evidence="3 4" key="1">
    <citation type="submission" date="2020-05" db="EMBL/GenBank/DDBJ databases">
        <title>Vigna angularis (adzuki bean) Var. LongXiaoDou No. 4 denovo assembly.</title>
        <authorList>
            <person name="Xiang H."/>
        </authorList>
    </citation>
    <scope>NUCLEOTIDE SEQUENCE [LARGE SCALE GENOMIC DNA]</scope>
    <source>
        <tissue evidence="3">Leaf</tissue>
    </source>
</reference>
<feature type="domain" description="Lipoyl-binding" evidence="2">
    <location>
        <begin position="122"/>
        <end position="198"/>
    </location>
</feature>
<name>A0A8T0K5W5_PHAAN</name>
<dbReference type="AlphaFoldDB" id="A0A8T0K5W5"/>
<keyword evidence="3" id="KW-0670">Pyruvate</keyword>
<dbReference type="GO" id="GO:0009941">
    <property type="term" value="C:chloroplast envelope"/>
    <property type="evidence" value="ECO:0007669"/>
    <property type="project" value="TreeGrafter"/>
</dbReference>
<protein>
    <submittedName>
        <fullName evidence="3">Dihydrolipoyllysine-residue acetyltransferase component 4 of pyruvate dehydrogenase</fullName>
    </submittedName>
</protein>
<dbReference type="PROSITE" id="PS50968">
    <property type="entry name" value="BIOTINYL_LIPOYL"/>
    <property type="match status" value="1"/>
</dbReference>
<dbReference type="PANTHER" id="PTHR23151:SF83">
    <property type="entry name" value="DIHYDROLIPOYLLYSINE-RESIDUE ACETYLTRANSFERASE COMPONENT 4 OF PYRUVATE DEHYDROGENASE COMPLEX, CHLOROPLASTIC"/>
    <property type="match status" value="1"/>
</dbReference>
<evidence type="ECO:0000259" key="2">
    <source>
        <dbReference type="PROSITE" id="PS50968"/>
    </source>
</evidence>